<keyword evidence="2" id="KW-1185">Reference proteome</keyword>
<reference evidence="1 2" key="1">
    <citation type="submission" date="2024-02" db="EMBL/GenBank/DDBJ databases">
        <authorList>
            <consortium name="ELIXIR-Norway"/>
            <consortium name="Elixir Norway"/>
        </authorList>
    </citation>
    <scope>NUCLEOTIDE SEQUENCE [LARGE SCALE GENOMIC DNA]</scope>
</reference>
<dbReference type="Proteomes" id="UP001497444">
    <property type="component" value="Chromosome 1"/>
</dbReference>
<protein>
    <submittedName>
        <fullName evidence="1">Uncharacterized protein</fullName>
    </submittedName>
</protein>
<evidence type="ECO:0000313" key="1">
    <source>
        <dbReference type="EMBL" id="CAK9256355.1"/>
    </source>
</evidence>
<accession>A0ABP0VPF4</accession>
<organism evidence="1 2">
    <name type="scientific">Sphagnum jensenii</name>
    <dbReference type="NCBI Taxonomy" id="128206"/>
    <lineage>
        <taxon>Eukaryota</taxon>
        <taxon>Viridiplantae</taxon>
        <taxon>Streptophyta</taxon>
        <taxon>Embryophyta</taxon>
        <taxon>Bryophyta</taxon>
        <taxon>Sphagnophytina</taxon>
        <taxon>Sphagnopsida</taxon>
        <taxon>Sphagnales</taxon>
        <taxon>Sphagnaceae</taxon>
        <taxon>Sphagnum</taxon>
    </lineage>
</organism>
<dbReference type="EMBL" id="OZ020096">
    <property type="protein sequence ID" value="CAK9256355.1"/>
    <property type="molecule type" value="Genomic_DNA"/>
</dbReference>
<name>A0ABP0VPF4_9BRYO</name>
<gene>
    <name evidence="1" type="ORF">CSSPJE1EN1_LOCUS1833</name>
</gene>
<proteinExistence type="predicted"/>
<sequence>MDTSCFSKYSDYVASEVHQLKEFPNLRELSQQTYYGGAPKHLWTKLRQPEDDLIGRQEEKSSNEDQRFGKAMRQIPSIDPSQLEIIESIAEGARHMCSW</sequence>
<evidence type="ECO:0000313" key="2">
    <source>
        <dbReference type="Proteomes" id="UP001497444"/>
    </source>
</evidence>